<gene>
    <name evidence="2" type="ORF">SAMN05216333_1461</name>
</gene>
<reference evidence="3" key="1">
    <citation type="submission" date="2016-10" db="EMBL/GenBank/DDBJ databases">
        <authorList>
            <person name="Varghese N."/>
            <person name="Submissions S."/>
        </authorList>
    </citation>
    <scope>NUCLEOTIDE SEQUENCE [LARGE SCALE GENOMIC DNA]</scope>
    <source>
        <strain evidence="3">Nm76</strain>
    </source>
</reference>
<dbReference type="Pfam" id="PF24738">
    <property type="entry name" value="DUF7689"/>
    <property type="match status" value="1"/>
</dbReference>
<evidence type="ECO:0000259" key="1">
    <source>
        <dbReference type="Pfam" id="PF24738"/>
    </source>
</evidence>
<dbReference type="InterPro" id="IPR056106">
    <property type="entry name" value="DUF7689"/>
</dbReference>
<protein>
    <recommendedName>
        <fullName evidence="1">DUF7689 domain-containing protein</fullName>
    </recommendedName>
</protein>
<dbReference type="EMBL" id="FODO01000046">
    <property type="protein sequence ID" value="SEP10508.1"/>
    <property type="molecule type" value="Genomic_DNA"/>
</dbReference>
<proteinExistence type="predicted"/>
<evidence type="ECO:0000313" key="3">
    <source>
        <dbReference type="Proteomes" id="UP000198814"/>
    </source>
</evidence>
<dbReference type="AlphaFoldDB" id="A0A1H8V6V0"/>
<dbReference type="STRING" id="42354.SAMN05216333_1461"/>
<keyword evidence="3" id="KW-1185">Reference proteome</keyword>
<dbReference type="RefSeq" id="WP_090322601.1">
    <property type="nucleotide sequence ID" value="NZ_FNOE01000048.1"/>
</dbReference>
<dbReference type="OrthoDB" id="883074at2"/>
<evidence type="ECO:0000313" key="2">
    <source>
        <dbReference type="EMBL" id="SEP10508.1"/>
    </source>
</evidence>
<accession>A0A1H8V6V0</accession>
<dbReference type="Proteomes" id="UP000198814">
    <property type="component" value="Unassembled WGS sequence"/>
</dbReference>
<name>A0A1H8V6V0_9PROT</name>
<sequence>MSDRYQPNSDYRTSKNNVAPDLHLVSPDFTAQEKDQIRRQIESQFAGARAVRDATKTYNCHAFAHAQGHAWFDDIRPFLQDDYYPFTPGTLRIDDVVVYVKENQVTHSGFIKVLNGNTIVEVRSKWGQAPVMVHAPNNVPSIYGPIVYYLRRRGTLFIDAAEPTENDLREKVNDLLYAVTRSDRLTGLKFANTFKVAEQIISSFSELTELALYGSIAKDQIIKRLDDATEEELPPLLVAVRGLAITDAYSFVASRVAVLDDDETISINEYFLLSTFESLQTQQIAQRKKALIEAAKLIK</sequence>
<feature type="domain" description="DUF7689" evidence="1">
    <location>
        <begin position="52"/>
        <end position="150"/>
    </location>
</feature>
<organism evidence="2 3">
    <name type="scientific">Nitrosomonas oligotropha</name>
    <dbReference type="NCBI Taxonomy" id="42354"/>
    <lineage>
        <taxon>Bacteria</taxon>
        <taxon>Pseudomonadati</taxon>
        <taxon>Pseudomonadota</taxon>
        <taxon>Betaproteobacteria</taxon>
        <taxon>Nitrosomonadales</taxon>
        <taxon>Nitrosomonadaceae</taxon>
        <taxon>Nitrosomonas</taxon>
    </lineage>
</organism>